<keyword evidence="6 9" id="KW-1133">Transmembrane helix</keyword>
<comment type="similarity">
    <text evidence="8 9">Belongs to the TRAP transporter small permease family.</text>
</comment>
<evidence type="ECO:0000256" key="4">
    <source>
        <dbReference type="ARBA" id="ARBA00022519"/>
    </source>
</evidence>
<dbReference type="GO" id="GO:0022857">
    <property type="term" value="F:transmembrane transporter activity"/>
    <property type="evidence" value="ECO:0007669"/>
    <property type="project" value="UniProtKB-UniRule"/>
</dbReference>
<sequence length="168" mass="17983">MKQLIHWYFKALEGIVVLCLAAMCVMVFGNVVLRHFFDSGINVSEELSRFLFIWLIFLGAILAMREGGHLGMDMLVHRLSGKALFAAVLLAQCITLACCGVLLWGLLRQHALNMANSGLVTGISLGVVYSVAYLCAASIGVMTVANIARLLSGRVSPAALVAVSEEGA</sequence>
<feature type="domain" description="Tripartite ATP-independent periplasmic transporters DctQ component" evidence="10">
    <location>
        <begin position="23"/>
        <end position="151"/>
    </location>
</feature>
<dbReference type="RefSeq" id="WP_184855055.1">
    <property type="nucleotide sequence ID" value="NZ_JACHLK010000001.1"/>
</dbReference>
<protein>
    <recommendedName>
        <fullName evidence="9">TRAP transporter small permease protein</fullName>
    </recommendedName>
</protein>
<evidence type="ECO:0000256" key="6">
    <source>
        <dbReference type="ARBA" id="ARBA00022989"/>
    </source>
</evidence>
<dbReference type="GO" id="GO:0015740">
    <property type="term" value="P:C4-dicarboxylate transport"/>
    <property type="evidence" value="ECO:0007669"/>
    <property type="project" value="TreeGrafter"/>
</dbReference>
<evidence type="ECO:0000256" key="5">
    <source>
        <dbReference type="ARBA" id="ARBA00022692"/>
    </source>
</evidence>
<organism evidence="11 12">
    <name type="scientific">Acidovorax soli</name>
    <dbReference type="NCBI Taxonomy" id="592050"/>
    <lineage>
        <taxon>Bacteria</taxon>
        <taxon>Pseudomonadati</taxon>
        <taxon>Pseudomonadota</taxon>
        <taxon>Betaproteobacteria</taxon>
        <taxon>Burkholderiales</taxon>
        <taxon>Comamonadaceae</taxon>
        <taxon>Acidovorax</taxon>
    </lineage>
</organism>
<evidence type="ECO:0000256" key="9">
    <source>
        <dbReference type="RuleBase" id="RU369079"/>
    </source>
</evidence>
<keyword evidence="12" id="KW-1185">Reference proteome</keyword>
<keyword evidence="5 9" id="KW-0812">Transmembrane</keyword>
<evidence type="ECO:0000313" key="11">
    <source>
        <dbReference type="EMBL" id="MBB6557612.1"/>
    </source>
</evidence>
<dbReference type="EMBL" id="JACHLK010000001">
    <property type="protein sequence ID" value="MBB6557612.1"/>
    <property type="molecule type" value="Genomic_DNA"/>
</dbReference>
<comment type="subcellular location">
    <subcellularLocation>
        <location evidence="1 9">Cell inner membrane</location>
        <topology evidence="1 9">Multi-pass membrane protein</topology>
    </subcellularLocation>
</comment>
<evidence type="ECO:0000313" key="12">
    <source>
        <dbReference type="Proteomes" id="UP000575083"/>
    </source>
</evidence>
<gene>
    <name evidence="11" type="ORF">HNP48_000276</name>
</gene>
<evidence type="ECO:0000256" key="8">
    <source>
        <dbReference type="ARBA" id="ARBA00038436"/>
    </source>
</evidence>
<evidence type="ECO:0000256" key="1">
    <source>
        <dbReference type="ARBA" id="ARBA00004429"/>
    </source>
</evidence>
<reference evidence="11 12" key="1">
    <citation type="submission" date="2020-08" db="EMBL/GenBank/DDBJ databases">
        <title>Functional genomics of gut bacteria from endangered species of beetles.</title>
        <authorList>
            <person name="Carlos-Shanley C."/>
        </authorList>
    </citation>
    <scope>NUCLEOTIDE SEQUENCE [LARGE SCALE GENOMIC DNA]</scope>
    <source>
        <strain evidence="11 12">S00198</strain>
    </source>
</reference>
<evidence type="ECO:0000256" key="3">
    <source>
        <dbReference type="ARBA" id="ARBA00022475"/>
    </source>
</evidence>
<comment type="subunit">
    <text evidence="9">The complex comprises the extracytoplasmic solute receptor protein and the two transmembrane proteins.</text>
</comment>
<evidence type="ECO:0000256" key="2">
    <source>
        <dbReference type="ARBA" id="ARBA00022448"/>
    </source>
</evidence>
<dbReference type="AlphaFoldDB" id="A0A7X0U6Y8"/>
<comment type="function">
    <text evidence="9">Part of the tripartite ATP-independent periplasmic (TRAP) transport system.</text>
</comment>
<accession>A0A7X0U6Y8</accession>
<keyword evidence="7 9" id="KW-0472">Membrane</keyword>
<dbReference type="GO" id="GO:0005886">
    <property type="term" value="C:plasma membrane"/>
    <property type="evidence" value="ECO:0007669"/>
    <property type="project" value="UniProtKB-SubCell"/>
</dbReference>
<dbReference type="Proteomes" id="UP000575083">
    <property type="component" value="Unassembled WGS sequence"/>
</dbReference>
<keyword evidence="3" id="KW-1003">Cell membrane</keyword>
<evidence type="ECO:0000256" key="7">
    <source>
        <dbReference type="ARBA" id="ARBA00023136"/>
    </source>
</evidence>
<dbReference type="InterPro" id="IPR055348">
    <property type="entry name" value="DctQ"/>
</dbReference>
<feature type="transmembrane region" description="Helical" evidence="9">
    <location>
        <begin position="12"/>
        <end position="35"/>
    </location>
</feature>
<feature type="transmembrane region" description="Helical" evidence="9">
    <location>
        <begin position="47"/>
        <end position="64"/>
    </location>
</feature>
<dbReference type="PANTHER" id="PTHR35011">
    <property type="entry name" value="2,3-DIKETO-L-GULONATE TRAP TRANSPORTER SMALL PERMEASE PROTEIN YIAM"/>
    <property type="match status" value="1"/>
</dbReference>
<proteinExistence type="inferred from homology"/>
<feature type="transmembrane region" description="Helical" evidence="9">
    <location>
        <begin position="127"/>
        <end position="148"/>
    </location>
</feature>
<dbReference type="InterPro" id="IPR007387">
    <property type="entry name" value="TRAP_DctQ"/>
</dbReference>
<dbReference type="PANTHER" id="PTHR35011:SF2">
    <property type="entry name" value="2,3-DIKETO-L-GULONATE TRAP TRANSPORTER SMALL PERMEASE PROTEIN YIAM"/>
    <property type="match status" value="1"/>
</dbReference>
<keyword evidence="4 9" id="KW-0997">Cell inner membrane</keyword>
<comment type="caution">
    <text evidence="11">The sequence shown here is derived from an EMBL/GenBank/DDBJ whole genome shotgun (WGS) entry which is preliminary data.</text>
</comment>
<feature type="transmembrane region" description="Helical" evidence="9">
    <location>
        <begin position="84"/>
        <end position="107"/>
    </location>
</feature>
<evidence type="ECO:0000259" key="10">
    <source>
        <dbReference type="Pfam" id="PF04290"/>
    </source>
</evidence>
<dbReference type="Pfam" id="PF04290">
    <property type="entry name" value="DctQ"/>
    <property type="match status" value="1"/>
</dbReference>
<name>A0A7X0U6Y8_9BURK</name>
<keyword evidence="2 9" id="KW-0813">Transport</keyword>